<dbReference type="PANTHER" id="PTHR43280:SF2">
    <property type="entry name" value="HTH-TYPE TRANSCRIPTIONAL REGULATOR EXSA"/>
    <property type="match status" value="1"/>
</dbReference>
<evidence type="ECO:0000256" key="3">
    <source>
        <dbReference type="ARBA" id="ARBA00023163"/>
    </source>
</evidence>
<dbReference type="GO" id="GO:0043565">
    <property type="term" value="F:sequence-specific DNA binding"/>
    <property type="evidence" value="ECO:0007669"/>
    <property type="project" value="InterPro"/>
</dbReference>
<dbReference type="InterPro" id="IPR018062">
    <property type="entry name" value="HTH_AraC-typ_CS"/>
</dbReference>
<dbReference type="PROSITE" id="PS01124">
    <property type="entry name" value="HTH_ARAC_FAMILY_2"/>
    <property type="match status" value="1"/>
</dbReference>
<accession>A0A179ST38</accession>
<dbReference type="SMART" id="SM00342">
    <property type="entry name" value="HTH_ARAC"/>
    <property type="match status" value="1"/>
</dbReference>
<name>A0A179ST38_9BACI</name>
<reference evidence="8" key="1">
    <citation type="submission" date="2016-04" db="EMBL/GenBank/DDBJ databases">
        <authorList>
            <person name="Lyu Z."/>
            <person name="Lyu W."/>
        </authorList>
    </citation>
    <scope>NUCLEOTIDE SEQUENCE [LARGE SCALE GENOMIC DNA]</scope>
    <source>
        <strain evidence="8">C44</strain>
    </source>
</reference>
<gene>
    <name evidence="7" type="ORF">A6K24_25495</name>
</gene>
<comment type="caution">
    <text evidence="7">The sequence shown here is derived from an EMBL/GenBank/DDBJ whole genome shotgun (WGS) entry which is preliminary data.</text>
</comment>
<dbReference type="PROSITE" id="PS50887">
    <property type="entry name" value="GGDEF"/>
    <property type="match status" value="1"/>
</dbReference>
<dbReference type="EMBL" id="LWSG01000029">
    <property type="protein sequence ID" value="OAS84468.1"/>
    <property type="molecule type" value="Genomic_DNA"/>
</dbReference>
<dbReference type="PANTHER" id="PTHR43280">
    <property type="entry name" value="ARAC-FAMILY TRANSCRIPTIONAL REGULATOR"/>
    <property type="match status" value="1"/>
</dbReference>
<dbReference type="InterPro" id="IPR000160">
    <property type="entry name" value="GGDEF_dom"/>
</dbReference>
<dbReference type="AlphaFoldDB" id="A0A179ST38"/>
<dbReference type="Pfam" id="PF12833">
    <property type="entry name" value="HTH_18"/>
    <property type="match status" value="1"/>
</dbReference>
<dbReference type="PROSITE" id="PS00041">
    <property type="entry name" value="HTH_ARAC_FAMILY_1"/>
    <property type="match status" value="1"/>
</dbReference>
<dbReference type="Gene3D" id="1.10.10.60">
    <property type="entry name" value="Homeodomain-like"/>
    <property type="match status" value="2"/>
</dbReference>
<feature type="transmembrane region" description="Helical" evidence="4">
    <location>
        <begin position="20"/>
        <end position="40"/>
    </location>
</feature>
<evidence type="ECO:0000313" key="7">
    <source>
        <dbReference type="EMBL" id="OAS84468.1"/>
    </source>
</evidence>
<dbReference type="STRING" id="152268.A6K24_25495"/>
<dbReference type="RefSeq" id="WP_066336102.1">
    <property type="nucleotide sequence ID" value="NZ_LWSG01000029.1"/>
</dbReference>
<evidence type="ECO:0000256" key="1">
    <source>
        <dbReference type="ARBA" id="ARBA00023015"/>
    </source>
</evidence>
<evidence type="ECO:0000259" key="6">
    <source>
        <dbReference type="PROSITE" id="PS50887"/>
    </source>
</evidence>
<evidence type="ECO:0000313" key="8">
    <source>
        <dbReference type="Proteomes" id="UP000078534"/>
    </source>
</evidence>
<sequence>MHQSLWKWIKYPLHQTETRLILFLTIAVFFIILIVSITSYQTSKSVLQEELNEPQQQMLQVSMDFIDNHIRESDTIAIKVALNTHVYKFLNSEKQNSYSDITEIYQLLTTLINGSSYINSIYIYDIKHGSFVSMPQGFSSRKSTFVDSNWLGVVDEFGDEKMIVKKRNVQDGEKYNRSEVTLFRKIMIKGEFKGIVAINLGNKELFKPFNLPNMSNLSGTRFIIDPNNEIIYSTTNKKLDSKAVVKAISELNEKHLGDITYKGRQLLVSQNISPLTGWKYVSLVPQDSLLAKSKKVGHVVLFVSIITLLLGGVAIFYINNIAFRPIRRMKQLFNIGSRDMDHHDLLHLEVLAGELLSNHAQLSHMNRKVRSEASAKFFSDIYNKNITNTKEISEKWNGYFQESANNLLKVAIISIDNFYEWSYRYPNSDHSLLKFALANIITEILESHSHSECIDLGKDKLVIVLHPSKDETQLDDKIKEALSVVPRLLEFSISVGISNQKSDFGKLLEAIVEADTALGNRLYTGYGSMLKFEESTEQNTGKISINDNVLDQLTEAIETGDSLRSSNLIDHIIGEIERSCLKPMKALSLFRRIGDRYLNFRNDEDKVKSREMDFYYQLHTMHLDDIANFLTYQANVLIEEIDTLGTSKESLLIEKMIDYMKEHIDEPIGITEIVDSIGISVSLASSIFKKEKNETIYGYFTNLRMKRAADLLVNTDEKISNIAIKVGYQHENSFIRAFRKCNNITPGKYREVLKAKREVM</sequence>
<keyword evidence="1" id="KW-0805">Transcription regulation</keyword>
<keyword evidence="4" id="KW-1133">Transmembrane helix</keyword>
<dbReference type="Proteomes" id="UP000078534">
    <property type="component" value="Unassembled WGS sequence"/>
</dbReference>
<protein>
    <recommendedName>
        <fullName evidence="9">AraC family transcriptional regulator</fullName>
    </recommendedName>
</protein>
<feature type="domain" description="HTH araC/xylS-type" evidence="5">
    <location>
        <begin position="654"/>
        <end position="752"/>
    </location>
</feature>
<keyword evidence="4" id="KW-0472">Membrane</keyword>
<dbReference type="InterPro" id="IPR018060">
    <property type="entry name" value="HTH_AraC"/>
</dbReference>
<keyword evidence="4" id="KW-0812">Transmembrane</keyword>
<organism evidence="7 8">
    <name type="scientific">Metabacillus litoralis</name>
    <dbReference type="NCBI Taxonomy" id="152268"/>
    <lineage>
        <taxon>Bacteria</taxon>
        <taxon>Bacillati</taxon>
        <taxon>Bacillota</taxon>
        <taxon>Bacilli</taxon>
        <taxon>Bacillales</taxon>
        <taxon>Bacillaceae</taxon>
        <taxon>Metabacillus</taxon>
    </lineage>
</organism>
<keyword evidence="3" id="KW-0804">Transcription</keyword>
<dbReference type="SUPFAM" id="SSF46689">
    <property type="entry name" value="Homeodomain-like"/>
    <property type="match status" value="1"/>
</dbReference>
<dbReference type="InterPro" id="IPR009057">
    <property type="entry name" value="Homeodomain-like_sf"/>
</dbReference>
<dbReference type="Gene3D" id="3.30.450.20">
    <property type="entry name" value="PAS domain"/>
    <property type="match status" value="1"/>
</dbReference>
<keyword evidence="2" id="KW-0238">DNA-binding</keyword>
<proteinExistence type="predicted"/>
<dbReference type="GO" id="GO:0003700">
    <property type="term" value="F:DNA-binding transcription factor activity"/>
    <property type="evidence" value="ECO:0007669"/>
    <property type="project" value="InterPro"/>
</dbReference>
<feature type="domain" description="GGDEF" evidence="6">
    <location>
        <begin position="406"/>
        <end position="534"/>
    </location>
</feature>
<evidence type="ECO:0008006" key="9">
    <source>
        <dbReference type="Google" id="ProtNLM"/>
    </source>
</evidence>
<keyword evidence="8" id="KW-1185">Reference proteome</keyword>
<feature type="transmembrane region" description="Helical" evidence="4">
    <location>
        <begin position="299"/>
        <end position="318"/>
    </location>
</feature>
<evidence type="ECO:0000259" key="5">
    <source>
        <dbReference type="PROSITE" id="PS01124"/>
    </source>
</evidence>
<dbReference type="OrthoDB" id="2644435at2"/>
<evidence type="ECO:0000256" key="2">
    <source>
        <dbReference type="ARBA" id="ARBA00023125"/>
    </source>
</evidence>
<evidence type="ECO:0000256" key="4">
    <source>
        <dbReference type="SAM" id="Phobius"/>
    </source>
</evidence>